<dbReference type="InterPro" id="IPR036380">
    <property type="entry name" value="Isochorismatase-like_sf"/>
</dbReference>
<dbReference type="PANTHER" id="PTHR43540">
    <property type="entry name" value="PEROXYUREIDOACRYLATE/UREIDOACRYLATE AMIDOHYDROLASE-RELATED"/>
    <property type="match status" value="1"/>
</dbReference>
<dbReference type="Gene3D" id="3.40.50.850">
    <property type="entry name" value="Isochorismatase-like"/>
    <property type="match status" value="1"/>
</dbReference>
<dbReference type="EMBL" id="LC516887">
    <property type="protein sequence ID" value="BBU42024.1"/>
    <property type="molecule type" value="Genomic_DNA"/>
</dbReference>
<comment type="similarity">
    <text evidence="1">Belongs to the isochorismatase family.</text>
</comment>
<dbReference type="EMBL" id="MT724049">
    <property type="protein sequence ID" value="QTE75990.1"/>
    <property type="molecule type" value="Genomic_DNA"/>
</dbReference>
<dbReference type="PANTHER" id="PTHR43540:SF1">
    <property type="entry name" value="ISOCHORISMATASE HYDROLASE"/>
    <property type="match status" value="1"/>
</dbReference>
<dbReference type="InterPro" id="IPR000868">
    <property type="entry name" value="Isochorismatase-like_dom"/>
</dbReference>
<reference evidence="4" key="2">
    <citation type="journal article" date="2020" name="Org. Lett.">
        <title>Oxidative Ring Contraction by a Multifunctional Dioxygenase Generates the Core Cycloocatadiene in the Biosynthesis of Fungal Dimeric Anhydride Zopfiellin.</title>
        <authorList>
            <person name="Shiina T."/>
            <person name="Ozaki T."/>
            <person name="Matsu Y."/>
            <person name="Nagamine S."/>
            <person name="Liu C."/>
            <person name="Hashimoto M."/>
            <person name="Minami A."/>
            <person name="Oikawa H."/>
        </authorList>
    </citation>
    <scope>NUCLEOTIDE SEQUENCE</scope>
    <source>
        <strain evidence="4">No. 37-3</strain>
    </source>
</reference>
<evidence type="ECO:0000256" key="1">
    <source>
        <dbReference type="ARBA" id="ARBA00006336"/>
    </source>
</evidence>
<evidence type="ECO:0000256" key="2">
    <source>
        <dbReference type="ARBA" id="ARBA00022801"/>
    </source>
</evidence>
<name>A0A7R6QM07_9PEZI</name>
<gene>
    <name evidence="4" type="primary">zopQ</name>
    <name evidence="5" type="synonym">zopL2</name>
</gene>
<dbReference type="AlphaFoldDB" id="A0A7R6QM07"/>
<evidence type="ECO:0000313" key="4">
    <source>
        <dbReference type="EMBL" id="BBU42024.1"/>
    </source>
</evidence>
<feature type="domain" description="Isochorismatase-like" evidence="3">
    <location>
        <begin position="4"/>
        <end position="178"/>
    </location>
</feature>
<organism evidence="4">
    <name type="scientific">Diffractella curvata</name>
    <dbReference type="NCBI Taxonomy" id="2819868"/>
    <lineage>
        <taxon>Eukaryota</taxon>
        <taxon>Fungi</taxon>
        <taxon>Dikarya</taxon>
        <taxon>Ascomycota</taxon>
        <taxon>Pezizomycotina</taxon>
        <taxon>Sordariomycetes</taxon>
        <taxon>Sordariomycetidae</taxon>
        <taxon>Sordariales</taxon>
        <taxon>Lasiosphaeriaceae</taxon>
        <taxon>Diffractella</taxon>
    </lineage>
</organism>
<keyword evidence="2" id="KW-0378">Hydrolase</keyword>
<dbReference type="InterPro" id="IPR050272">
    <property type="entry name" value="Isochorismatase-like_hydrls"/>
</dbReference>
<dbReference type="GO" id="GO:0016787">
    <property type="term" value="F:hydrolase activity"/>
    <property type="evidence" value="ECO:0007669"/>
    <property type="project" value="UniProtKB-KW"/>
</dbReference>
<accession>A0A7R6QM07</accession>
<evidence type="ECO:0000259" key="3">
    <source>
        <dbReference type="Pfam" id="PF00857"/>
    </source>
</evidence>
<dbReference type="Pfam" id="PF00857">
    <property type="entry name" value="Isochorismatase"/>
    <property type="match status" value="1"/>
</dbReference>
<reference evidence="5" key="1">
    <citation type="journal article" date="2020" name="Chem. Sci.">
        <title>Uncovering biosynthetic relationships between antifungal nonadrides and octadrides.</title>
        <authorList>
            <person name="de Mattos-Shipley K.M.J."/>
            <person name="Spencer C."/>
            <person name="Greco C."/>
            <person name="Heard D.M."/>
            <person name="O'Flynn D.E."/>
            <person name="Dao T.T."/>
            <person name="Song Z."/>
            <person name="Mulholland N.P."/>
            <person name="Vincent J.L."/>
            <person name="Simpson T.J."/>
            <person name="Cox R.R."/>
            <person name="Bailey A.M."/>
            <person name="Willis C.L."/>
        </authorList>
    </citation>
    <scope>NUCLEOTIDE SEQUENCE</scope>
    <source>
        <strain evidence="5">CBS 591.74</strain>
    </source>
</reference>
<dbReference type="SUPFAM" id="SSF52499">
    <property type="entry name" value="Isochorismatase-like hydrolases"/>
    <property type="match status" value="1"/>
</dbReference>
<proteinExistence type="inferred from homology"/>
<dbReference type="CDD" id="cd00431">
    <property type="entry name" value="cysteine_hydrolases"/>
    <property type="match status" value="1"/>
</dbReference>
<protein>
    <submittedName>
        <fullName evidence="4">Putative isochorismatase-family protein</fullName>
    </submittedName>
    <submittedName>
        <fullName evidence="5">ZopL2</fullName>
    </submittedName>
</protein>
<sequence length="186" mass="19800">MAKTALLVMDVQGAFVPRLAQSSDYLPRLAKTIAAARPSVVKVIYTRVAFRPGHPEISPSNPTFSAAVKSKSFVEGSPETLIDPSIAPQEGDVLVDKKRVSAFSGSGLDIILSSLGIETVVLAGMSTGGVVLSTVLEASDKDFGVVVLKDLCVDADETLHNTLMDKIFTKRGQVVEAEKWLETLKA</sequence>
<evidence type="ECO:0000313" key="5">
    <source>
        <dbReference type="EMBL" id="QTE75990.1"/>
    </source>
</evidence>